<evidence type="ECO:0000259" key="2">
    <source>
        <dbReference type="SMART" id="SM01100"/>
    </source>
</evidence>
<dbReference type="OMA" id="ATAYENH"/>
<protein>
    <submittedName>
        <fullName evidence="3">Patellin-2</fullName>
    </submittedName>
</protein>
<evidence type="ECO:0000313" key="4">
    <source>
        <dbReference type="Proteomes" id="UP000198287"/>
    </source>
</evidence>
<feature type="chain" id="PRO_5012488757" evidence="1">
    <location>
        <begin position="25"/>
        <end position="182"/>
    </location>
</feature>
<feature type="domain" description="CRAL/TRIO N-terminal" evidence="2">
    <location>
        <begin position="59"/>
        <end position="84"/>
    </location>
</feature>
<dbReference type="EMBL" id="LNIX01000007">
    <property type="protein sequence ID" value="OXA52221.1"/>
    <property type="molecule type" value="Genomic_DNA"/>
</dbReference>
<dbReference type="SUPFAM" id="SSF52087">
    <property type="entry name" value="CRAL/TRIO domain"/>
    <property type="match status" value="1"/>
</dbReference>
<proteinExistence type="predicted"/>
<dbReference type="PANTHER" id="PTHR23324">
    <property type="entry name" value="SEC14 RELATED PROTEIN"/>
    <property type="match status" value="1"/>
</dbReference>
<dbReference type="InterPro" id="IPR011074">
    <property type="entry name" value="CRAL/TRIO_N_dom"/>
</dbReference>
<name>A0A226E5S3_FOLCA</name>
<keyword evidence="1" id="KW-0732">Signal</keyword>
<evidence type="ECO:0000256" key="1">
    <source>
        <dbReference type="SAM" id="SignalP"/>
    </source>
</evidence>
<dbReference type="InterPro" id="IPR036865">
    <property type="entry name" value="CRAL-TRIO_dom_sf"/>
</dbReference>
<gene>
    <name evidence="3" type="ORF">Fcan01_12927</name>
</gene>
<dbReference type="Proteomes" id="UP000198287">
    <property type="component" value="Unassembled WGS sequence"/>
</dbReference>
<dbReference type="AlphaFoldDB" id="A0A226E5S3"/>
<dbReference type="InterPro" id="IPR036273">
    <property type="entry name" value="CRAL/TRIO_N_dom_sf"/>
</dbReference>
<evidence type="ECO:0000313" key="3">
    <source>
        <dbReference type="EMBL" id="OXA52221.1"/>
    </source>
</evidence>
<dbReference type="Gene3D" id="3.40.525.10">
    <property type="entry name" value="CRAL-TRIO lipid binding domain"/>
    <property type="match status" value="1"/>
</dbReference>
<feature type="signal peptide" evidence="1">
    <location>
        <begin position="1"/>
        <end position="24"/>
    </location>
</feature>
<accession>A0A226E5S3</accession>
<organism evidence="3 4">
    <name type="scientific">Folsomia candida</name>
    <name type="common">Springtail</name>
    <dbReference type="NCBI Taxonomy" id="158441"/>
    <lineage>
        <taxon>Eukaryota</taxon>
        <taxon>Metazoa</taxon>
        <taxon>Ecdysozoa</taxon>
        <taxon>Arthropoda</taxon>
        <taxon>Hexapoda</taxon>
        <taxon>Collembola</taxon>
        <taxon>Entomobryomorpha</taxon>
        <taxon>Isotomoidea</taxon>
        <taxon>Isotomidae</taxon>
        <taxon>Proisotominae</taxon>
        <taxon>Folsomia</taxon>
    </lineage>
</organism>
<dbReference type="InterPro" id="IPR051064">
    <property type="entry name" value="SEC14/CRAL-TRIO_domain"/>
</dbReference>
<sequence>MEMLKLSLVSFAVLLTFLATDCNGVSLNQDLTLTKSQKEALDKFKANVLPKLTKDYQKSDIYLIRWLRAKNFNVRAAEEMLMSDLKWRRAEKMDNIHTEDWSDMEEEFPWFMDGYDNEGKPILTANYDEWDLRKGVVAGKLQRIMRWMTYAQESGVRRVRELQAEGKNVTQWHVIILNTINN</sequence>
<dbReference type="GO" id="GO:0005737">
    <property type="term" value="C:cytoplasm"/>
    <property type="evidence" value="ECO:0007669"/>
    <property type="project" value="TreeGrafter"/>
</dbReference>
<reference evidence="3 4" key="1">
    <citation type="submission" date="2015-12" db="EMBL/GenBank/DDBJ databases">
        <title>The genome of Folsomia candida.</title>
        <authorList>
            <person name="Faddeeva A."/>
            <person name="Derks M.F."/>
            <person name="Anvar Y."/>
            <person name="Smit S."/>
            <person name="Van Straalen N."/>
            <person name="Roelofs D."/>
        </authorList>
    </citation>
    <scope>NUCLEOTIDE SEQUENCE [LARGE SCALE GENOMIC DNA]</scope>
    <source>
        <strain evidence="3 4">VU population</strain>
        <tissue evidence="3">Whole body</tissue>
    </source>
</reference>
<dbReference type="SMART" id="SM01100">
    <property type="entry name" value="CRAL_TRIO_N"/>
    <property type="match status" value="1"/>
</dbReference>
<dbReference type="OrthoDB" id="6736570at2759"/>
<dbReference type="PANTHER" id="PTHR23324:SF83">
    <property type="entry name" value="SEC14-LIKE PROTEIN 2"/>
    <property type="match status" value="1"/>
</dbReference>
<keyword evidence="4" id="KW-1185">Reference proteome</keyword>
<comment type="caution">
    <text evidence="3">The sequence shown here is derived from an EMBL/GenBank/DDBJ whole genome shotgun (WGS) entry which is preliminary data.</text>
</comment>
<dbReference type="SUPFAM" id="SSF46938">
    <property type="entry name" value="CRAL/TRIO N-terminal domain"/>
    <property type="match status" value="1"/>
</dbReference>